<protein>
    <submittedName>
        <fullName evidence="1">Uncharacterized protein</fullName>
    </submittedName>
</protein>
<gene>
    <name evidence="1" type="ORF">ODALV1_LOCUS26166</name>
</gene>
<dbReference type="Proteomes" id="UP001642540">
    <property type="component" value="Unassembled WGS sequence"/>
</dbReference>
<comment type="caution">
    <text evidence="1">The sequence shown here is derived from an EMBL/GenBank/DDBJ whole genome shotgun (WGS) entry which is preliminary data.</text>
</comment>
<organism evidence="1 2">
    <name type="scientific">Orchesella dallaii</name>
    <dbReference type="NCBI Taxonomy" id="48710"/>
    <lineage>
        <taxon>Eukaryota</taxon>
        <taxon>Metazoa</taxon>
        <taxon>Ecdysozoa</taxon>
        <taxon>Arthropoda</taxon>
        <taxon>Hexapoda</taxon>
        <taxon>Collembola</taxon>
        <taxon>Entomobryomorpha</taxon>
        <taxon>Entomobryoidea</taxon>
        <taxon>Orchesellidae</taxon>
        <taxon>Orchesellinae</taxon>
        <taxon>Orchesella</taxon>
    </lineage>
</organism>
<evidence type="ECO:0000313" key="1">
    <source>
        <dbReference type="EMBL" id="CAL8135841.1"/>
    </source>
</evidence>
<evidence type="ECO:0000313" key="2">
    <source>
        <dbReference type="Proteomes" id="UP001642540"/>
    </source>
</evidence>
<name>A0ABP1RU84_9HEXA</name>
<proteinExistence type="predicted"/>
<reference evidence="1 2" key="1">
    <citation type="submission" date="2024-08" db="EMBL/GenBank/DDBJ databases">
        <authorList>
            <person name="Cucini C."/>
            <person name="Frati F."/>
        </authorList>
    </citation>
    <scope>NUCLEOTIDE SEQUENCE [LARGE SCALE GENOMIC DNA]</scope>
</reference>
<keyword evidence="2" id="KW-1185">Reference proteome</keyword>
<sequence length="143" mass="16404">MFEPMPRPSCYGQCVDYSHTYQALPKSPEVDFIRYYNFSTCFREPHGLVALQALGPKPTGKFEDMAHVQTSYKEHKVSGENLRKIFDEDLELEDLKNSYLFLLPKVGYITEDSVTNFSVDCMHAIVTKFEYLSVTLTLSVLSN</sequence>
<accession>A0ABP1RU84</accession>
<dbReference type="EMBL" id="CAXLJM020000109">
    <property type="protein sequence ID" value="CAL8135841.1"/>
    <property type="molecule type" value="Genomic_DNA"/>
</dbReference>